<organism evidence="1 2">
    <name type="scientific">Alistipes timonensis JC136</name>
    <dbReference type="NCBI Taxonomy" id="1033731"/>
    <lineage>
        <taxon>Bacteria</taxon>
        <taxon>Pseudomonadati</taxon>
        <taxon>Bacteroidota</taxon>
        <taxon>Bacteroidia</taxon>
        <taxon>Bacteroidales</taxon>
        <taxon>Rikenellaceae</taxon>
        <taxon>Alistipes</taxon>
    </lineage>
</organism>
<evidence type="ECO:0000313" key="2">
    <source>
        <dbReference type="Proteomes" id="UP000183253"/>
    </source>
</evidence>
<reference evidence="1 2" key="1">
    <citation type="submission" date="2016-10" db="EMBL/GenBank/DDBJ databases">
        <authorList>
            <person name="de Groot N.N."/>
        </authorList>
    </citation>
    <scope>NUCLEOTIDE SEQUENCE [LARGE SCALE GENOMIC DNA]</scope>
    <source>
        <strain evidence="1 2">DSM 25383</strain>
    </source>
</reference>
<dbReference type="STRING" id="1033731.SAMN05444145_10197"/>
<accession>A0A1H3X3Z4</accession>
<dbReference type="AlphaFoldDB" id="A0A1H3X3Z4"/>
<dbReference type="OrthoDB" id="7069425at2"/>
<evidence type="ECO:0000313" key="1">
    <source>
        <dbReference type="EMBL" id="SDZ93980.1"/>
    </source>
</evidence>
<sequence length="1066" mass="123506">MNKTKEELWQESEDRRLEYEGYCRKIIQGLESQSETSGIRAIWELVQNARDVSDNAVIRIELTHNNLIFSHHGTPFDYTSFRALVKQDSSKDRADAETVGQYGTGFMTTHTFNRLVYVSAPYAVKRGKDEITGYVQIKDFELDRRKVDSDEGPALMEKQLDEVKEFWKRPQQTKIIDDLTSFRYELNKDQIEKVSSYLDNVVRLLPFVLVLNATIHKVEVENKYSNEHYTINKSKSSTTKNFGLANWTLNTEFIRIYNHNTGEDNTLECSSLKSNKGDVVIIPPYPTSCGNVKHIPSLFLWFPLLGTEEFGVNFIFHSERFYPVEKRNNIMLPGASMNSVEKGRENVQILEEMMKAIFEYYRDEVHSKSLSLDMCHVEFPEVCETDETELLYKEMQELWKNQVVNWKVLPIGNSKHSINEENVKLLHPDFYSKLNNDQRVKYEPVIASYVSMVKGADGNGILIPDKDLIEWSEVVNRWGCDKDEEFFITVADVCQAIQQNSEKLFSFLMFLKDSGNSKMMEDYPLLPNRNGQLRKRGELYYGAFMDETVYNLVCTVMGEDADKMYDPKFLEICEVNNYSTKDLQKAITLTITSWRNKILNSRDKLSDEQLYALIRFCSASALDDFKNQRGKIMRVLPTFYGKVFSQEATIKYREEDEEDFYSPAFNLLLDYTLSRICCKDTIWVDKHKDWLLRFLEEYAPNGNDDRKKKLDTYGVLPNQNSVLCMMSSLKSNRGVPDEMMEIYQDVFDKDLKNEWVDPAFETLVEFPNVTPNAIAQEIEAAIVADMKQDIHQYEKVVRRIILKIGESAEWQGWFGQIDDKKALYTFNMKTGDAQKSLFSLMDNLNDKNLHRLAKLSEIANIENLIDQLECIQKNEIANKARFYHLHTIGKRIEDVLREHIGSDIVSIVIPKENEDKVGVDDIQDGQDIVVSVKKDGAWHNIFFVEVKSKWDFNEAAHMSMRQIHMACLHPDEYALCCVDLRPYKNQDLTKLPESLIIGATNVKMDIGNTLFPIMKGILDTDNQSDETHIKIAEYRGNIPAKVFEIGVPFDKLIEKIEKKVNEKLLL</sequence>
<gene>
    <name evidence="1" type="ORF">SAMN05444145_10197</name>
</gene>
<protein>
    <submittedName>
        <fullName evidence="1">Uncharacterized protein</fullName>
    </submittedName>
</protein>
<dbReference type="RefSeq" id="WP_044106097.1">
    <property type="nucleotide sequence ID" value="NZ_CAEG01000001.1"/>
</dbReference>
<proteinExistence type="predicted"/>
<dbReference type="Proteomes" id="UP000183253">
    <property type="component" value="Unassembled WGS sequence"/>
</dbReference>
<dbReference type="NCBIfam" id="NF047352">
    <property type="entry name" value="P_loop_sacsin"/>
    <property type="match status" value="1"/>
</dbReference>
<keyword evidence="2" id="KW-1185">Reference proteome</keyword>
<name>A0A1H3X3Z4_9BACT</name>
<dbReference type="EMBL" id="FNRI01000001">
    <property type="protein sequence ID" value="SDZ93980.1"/>
    <property type="molecule type" value="Genomic_DNA"/>
</dbReference>